<proteinExistence type="predicted"/>
<gene>
    <name evidence="1" type="ORF">KLDO_g206B</name>
</gene>
<dbReference type="OrthoDB" id="3970753at2759"/>
<evidence type="ECO:0000313" key="2">
    <source>
        <dbReference type="Proteomes" id="UP000031516"/>
    </source>
</evidence>
<name>A0A0A8KYZ2_9SACH</name>
<accession>A0A0A8KYZ2</accession>
<comment type="caution">
    <text evidence="1">The sequence shown here is derived from an EMBL/GenBank/DDBJ whole genome shotgun (WGS) entry which is preliminary data.</text>
</comment>
<reference evidence="1 2" key="1">
    <citation type="submission" date="2014-03" db="EMBL/GenBank/DDBJ databases">
        <title>The genome of Kluyveromyces dobzhanskii.</title>
        <authorList>
            <person name="Nystedt B."/>
            <person name="Astrom S."/>
        </authorList>
    </citation>
    <scope>NUCLEOTIDE SEQUENCE [LARGE SCALE GENOMIC DNA]</scope>
    <source>
        <strain evidence="1 2">CBS 2104</strain>
    </source>
</reference>
<protein>
    <submittedName>
        <fullName evidence="1">WGS project CCBQ000000000 data, contig 00107</fullName>
    </submittedName>
</protein>
<dbReference type="EMBL" id="CCBQ010000004">
    <property type="protein sequence ID" value="CDO91875.1"/>
    <property type="molecule type" value="Genomic_DNA"/>
</dbReference>
<organism evidence="1 2">
    <name type="scientific">Kluyveromyces dobzhanskii CBS 2104</name>
    <dbReference type="NCBI Taxonomy" id="1427455"/>
    <lineage>
        <taxon>Eukaryota</taxon>
        <taxon>Fungi</taxon>
        <taxon>Dikarya</taxon>
        <taxon>Ascomycota</taxon>
        <taxon>Saccharomycotina</taxon>
        <taxon>Saccharomycetes</taxon>
        <taxon>Saccharomycetales</taxon>
        <taxon>Saccharomycetaceae</taxon>
        <taxon>Kluyveromyces</taxon>
    </lineage>
</organism>
<evidence type="ECO:0000313" key="1">
    <source>
        <dbReference type="EMBL" id="CDO91875.1"/>
    </source>
</evidence>
<keyword evidence="2" id="KW-1185">Reference proteome</keyword>
<dbReference type="Proteomes" id="UP000031516">
    <property type="component" value="Unassembled WGS sequence"/>
</dbReference>
<dbReference type="AlphaFoldDB" id="A0A0A8KYZ2"/>
<sequence>MTVSENILTTHQTVIESCSLYNIAPRSNARAWEPQHLLWRGNMILEELLSLDESNYSAMSRPSLYRFRFVSEKKRGVDKEDTHSSQRLFCETQVICSIKQFRTVLQKREKWYQVAMLCEGQYKHQIALELRINDSHQLRIFEDHVLRIRDEQEILQEMYEDYE</sequence>